<dbReference type="GO" id="GO:0019432">
    <property type="term" value="P:triglyceride biosynthetic process"/>
    <property type="evidence" value="ECO:0007669"/>
    <property type="project" value="TreeGrafter"/>
</dbReference>
<dbReference type="Pfam" id="PF08235">
    <property type="entry name" value="LNS2"/>
    <property type="match status" value="1"/>
</dbReference>
<dbReference type="AlphaFoldDB" id="A0AAN6RFD4"/>
<dbReference type="SMART" id="SM00775">
    <property type="entry name" value="LNS2"/>
    <property type="match status" value="1"/>
</dbReference>
<evidence type="ECO:0000256" key="3">
    <source>
        <dbReference type="SAM" id="MobiDB-lite"/>
    </source>
</evidence>
<evidence type="ECO:0000256" key="2">
    <source>
        <dbReference type="ARBA" id="ARBA00022553"/>
    </source>
</evidence>
<dbReference type="SUPFAM" id="SSF56784">
    <property type="entry name" value="HAD-like"/>
    <property type="match status" value="1"/>
</dbReference>
<evidence type="ECO:0000313" key="5">
    <source>
        <dbReference type="EMBL" id="KAK3201893.1"/>
    </source>
</evidence>
<dbReference type="InterPro" id="IPR026058">
    <property type="entry name" value="LIPIN"/>
</dbReference>
<dbReference type="Proteomes" id="UP001280581">
    <property type="component" value="Unassembled WGS sequence"/>
</dbReference>
<dbReference type="InterPro" id="IPR036412">
    <property type="entry name" value="HAD-like_sf"/>
</dbReference>
<keyword evidence="2" id="KW-0597">Phosphoprotein</keyword>
<keyword evidence="6" id="KW-1185">Reference proteome</keyword>
<dbReference type="InterPro" id="IPR057124">
    <property type="entry name" value="Ned1-like_M"/>
</dbReference>
<evidence type="ECO:0000313" key="6">
    <source>
        <dbReference type="Proteomes" id="UP001280581"/>
    </source>
</evidence>
<feature type="region of interest" description="Disordered" evidence="3">
    <location>
        <begin position="96"/>
        <end position="162"/>
    </location>
</feature>
<feature type="compositionally biased region" description="Basic and acidic residues" evidence="3">
    <location>
        <begin position="140"/>
        <end position="151"/>
    </location>
</feature>
<dbReference type="GO" id="GO:0008195">
    <property type="term" value="F:phosphatidate phosphatase activity"/>
    <property type="evidence" value="ECO:0007669"/>
    <property type="project" value="TreeGrafter"/>
</dbReference>
<dbReference type="Pfam" id="PF24565">
    <property type="entry name" value="Ned1_M"/>
    <property type="match status" value="1"/>
</dbReference>
<name>A0AAN6RFD4_9PLEO</name>
<dbReference type="FunFam" id="3.40.50.1000:FF:000063">
    <property type="entry name" value="Nuclear elongation and deformation protein"/>
    <property type="match status" value="1"/>
</dbReference>
<accession>A0AAN6RFD4</accession>
<evidence type="ECO:0000256" key="1">
    <source>
        <dbReference type="ARBA" id="ARBA00005476"/>
    </source>
</evidence>
<dbReference type="InterPro" id="IPR007651">
    <property type="entry name" value="Lipin_N"/>
</dbReference>
<evidence type="ECO:0000259" key="4">
    <source>
        <dbReference type="SMART" id="SM00775"/>
    </source>
</evidence>
<reference evidence="5 6" key="1">
    <citation type="submission" date="2021-02" db="EMBL/GenBank/DDBJ databases">
        <title>Genome assembly of Pseudopithomyces chartarum.</title>
        <authorList>
            <person name="Jauregui R."/>
            <person name="Singh J."/>
            <person name="Voisey C."/>
        </authorList>
    </citation>
    <scope>NUCLEOTIDE SEQUENCE [LARGE SCALE GENOMIC DNA]</scope>
    <source>
        <strain evidence="5 6">AGR01</strain>
    </source>
</reference>
<proteinExistence type="inferred from homology"/>
<feature type="region of interest" description="Disordered" evidence="3">
    <location>
        <begin position="675"/>
        <end position="743"/>
    </location>
</feature>
<dbReference type="InterPro" id="IPR023214">
    <property type="entry name" value="HAD_sf"/>
</dbReference>
<dbReference type="EMBL" id="WVTA01000015">
    <property type="protein sequence ID" value="KAK3201893.1"/>
    <property type="molecule type" value="Genomic_DNA"/>
</dbReference>
<feature type="region of interest" description="Disordered" evidence="3">
    <location>
        <begin position="319"/>
        <end position="364"/>
    </location>
</feature>
<dbReference type="PANTHER" id="PTHR12181:SF12">
    <property type="entry name" value="PHOSPHATIDATE PHOSPHATASE"/>
    <property type="match status" value="1"/>
</dbReference>
<dbReference type="GO" id="GO:0009062">
    <property type="term" value="P:fatty acid catabolic process"/>
    <property type="evidence" value="ECO:0007669"/>
    <property type="project" value="TreeGrafter"/>
</dbReference>
<organism evidence="5 6">
    <name type="scientific">Pseudopithomyces chartarum</name>
    <dbReference type="NCBI Taxonomy" id="1892770"/>
    <lineage>
        <taxon>Eukaryota</taxon>
        <taxon>Fungi</taxon>
        <taxon>Dikarya</taxon>
        <taxon>Ascomycota</taxon>
        <taxon>Pezizomycotina</taxon>
        <taxon>Dothideomycetes</taxon>
        <taxon>Pleosporomycetidae</taxon>
        <taxon>Pleosporales</taxon>
        <taxon>Massarineae</taxon>
        <taxon>Didymosphaeriaceae</taxon>
        <taxon>Pseudopithomyces</taxon>
    </lineage>
</organism>
<sequence>MNYVRSLTSGVSKGWNSINPATLSGAIDVIVVEQEDGSLACSPFHVRFGKYQILRPSDKKVEFKVNDEKQNYAMKLGEGGEAFFVFQTTASIPEDMQTSPLASPASSPEQKPHEPSPEPELLDLDGTSSLRRSTLQGRVPRPEFLGERPKSGDWSGLQTFRSNSDEVLPSTKAEFAKTFEDKEHEPIKLSRDEATAWNIAKRSTSPPPLSTEEAMTRAINLSKKLFTSNIPNKVTESGDLMLDMTGYKSSEHEALRAEVVARKILADELEGSYDIGALIGADEHGNLWIYSSEESKAAAMQKSGLAALNEEALRSADAISDPGYHSDDAQSDTTAEFPPHMRRDSDSAIGLTTPPKSLEGETRSYAKTLRLTSDQLKSLGLKPGSNTMSFTVNRSTCSAYMFYWKHDVPIVISDIDGTITKSDALGHILNRIGRDWTHEGVAKLYTDIVNNGYNIFYLTSRSVGMADTTRTYLNGVVQEGYRLPKGPVIMSPDRTIAALRREVYLRKPEVFKMACLRDIMNLFGKPPGQTPFYAGFGNRFTDALSYRSVNIPSTRIFTINSNAEVSLDVLSLNSYRTGYASMREIVDHFFPPVGLLVPPGGEQFTDFNYWREKPLDLDDFTDSEDDEEGTEERSIRSEDEGSEVGEDLEASYLTQDSVDEQGIMYDSIVESVEGDYDYEEGDGEDGEVSDEEGEVSEGEYYEEEEEEQILQRTPTKEIGGLVDGAGELRVKEQTPTPRASPRR</sequence>
<dbReference type="InterPro" id="IPR013209">
    <property type="entry name" value="LNS2"/>
</dbReference>
<feature type="domain" description="LNS2/PITP" evidence="4">
    <location>
        <begin position="410"/>
        <end position="568"/>
    </location>
</feature>
<feature type="compositionally biased region" description="Acidic residues" evidence="3">
    <location>
        <begin position="675"/>
        <end position="708"/>
    </location>
</feature>
<dbReference type="Pfam" id="PF04571">
    <property type="entry name" value="Lipin_N"/>
    <property type="match status" value="1"/>
</dbReference>
<feature type="region of interest" description="Disordered" evidence="3">
    <location>
        <begin position="615"/>
        <end position="647"/>
    </location>
</feature>
<dbReference type="InterPro" id="IPR031315">
    <property type="entry name" value="LNS2/PITP"/>
</dbReference>
<feature type="compositionally biased region" description="Polar residues" evidence="3">
    <location>
        <begin position="96"/>
        <end position="109"/>
    </location>
</feature>
<dbReference type="GO" id="GO:0005634">
    <property type="term" value="C:nucleus"/>
    <property type="evidence" value="ECO:0007669"/>
    <property type="project" value="UniProtKB-ARBA"/>
</dbReference>
<comment type="caution">
    <text evidence="5">The sequence shown here is derived from an EMBL/GenBank/DDBJ whole genome shotgun (WGS) entry which is preliminary data.</text>
</comment>
<protein>
    <recommendedName>
        <fullName evidence="4">LNS2/PITP domain-containing protein</fullName>
    </recommendedName>
</protein>
<feature type="compositionally biased region" description="Acidic residues" evidence="3">
    <location>
        <begin position="617"/>
        <end position="630"/>
    </location>
</feature>
<dbReference type="PANTHER" id="PTHR12181">
    <property type="entry name" value="LIPIN"/>
    <property type="match status" value="1"/>
</dbReference>
<comment type="similarity">
    <text evidence="1">Belongs to the lipin family.</text>
</comment>
<gene>
    <name evidence="5" type="ORF">GRF29_164g1002697</name>
</gene>
<feature type="compositionally biased region" description="Polar residues" evidence="3">
    <location>
        <begin position="126"/>
        <end position="136"/>
    </location>
</feature>
<dbReference type="Gene3D" id="3.40.50.1000">
    <property type="entry name" value="HAD superfamily/HAD-like"/>
    <property type="match status" value="1"/>
</dbReference>